<protein>
    <submittedName>
        <fullName evidence="2">Protein DUF262</fullName>
    </submittedName>
</protein>
<sequence>MTYPETLIELLSKYKVSIPIVQRDYVQGLNDTIISELLDDIKSAIVKDEQLRLNFVYGKVEDNLLIPLDGQQRLTTLFLLHLFAFRNMPVKDTILKRFSYETRRSSREFFKQLCDYEKRAAVLNDNSPSQAIQEALWFHTRWYFDPTVRSALACLNKISEKFSDIHNLAEKLEAIENKPIIFNFIPMTDMGMEDSLYIKLNARGRALTDFETYKAELLAVVEKENKLPFSADDFAEKLDIDWSNFFWELGHDNFDKTYRRYFSLVFSQPDSSDSWKFKEDRTSTSLCDAYYTLDYIISHNNKITEYLKECTLDQEISYPQRLVFNSLALFIGKSKGNIEEAQLLEWFRVISNLTANTTIDNVNTYIAARNAVKELSEHCFDLTNYLATSDVKNLGGFSPEQIKEERVKAKLIMRGYRDKIIKAEEHKYFLGQLRSALYMADLSLEKIELYDETELERQVVLFDLNWTKISALFGDAAPHNGVLLRTALLTFGDYMPHPSGEYYSFCVDRAQEATSLKALFSSGNNCAVALINTLSSTSFDEIEKEMQILVAKAIRTLPETNWKYWILKYPKENLGYLSSTYMRMRICRVSGTYTYLLVSKYAARSHCREIFTFALSLELEKAGKKCSLPKEYGRDSDYRVTTGNNTARYRSGKFCITDDISGTTKEAADVTAALSML</sequence>
<reference evidence="2 3" key="1">
    <citation type="journal article" date="2019" name="ISME J.">
        <title>Genome analyses of uncultured TG2/ZB3 bacteria in 'Margulisbacteria' specifically attached to ectosymbiotic spirochetes of protists in the termite gut.</title>
        <authorList>
            <person name="Utami Y.D."/>
            <person name="Kuwahara H."/>
            <person name="Igai K."/>
            <person name="Murakami T."/>
            <person name="Sugaya K."/>
            <person name="Morikawa T."/>
            <person name="Nagura Y."/>
            <person name="Yuki M."/>
            <person name="Deevong P."/>
            <person name="Inoue T."/>
            <person name="Kihara K."/>
            <person name="Lo N."/>
            <person name="Yamada A."/>
            <person name="Ohkuma M."/>
            <person name="Hongoh Y."/>
        </authorList>
    </citation>
    <scope>NUCLEOTIDE SEQUENCE [LARGE SCALE GENOMIC DNA]</scope>
    <source>
        <strain evidence="2">NkOx7-01</strain>
    </source>
</reference>
<dbReference type="Proteomes" id="UP000269352">
    <property type="component" value="Unassembled WGS sequence"/>
</dbReference>
<accession>A0A388T8Y4</accession>
<evidence type="ECO:0000313" key="2">
    <source>
        <dbReference type="EMBL" id="GBR72664.1"/>
    </source>
</evidence>
<evidence type="ECO:0000259" key="1">
    <source>
        <dbReference type="Pfam" id="PF03235"/>
    </source>
</evidence>
<gene>
    <name evidence="2" type="ORF">NO1_0164</name>
</gene>
<keyword evidence="3" id="KW-1185">Reference proteome</keyword>
<dbReference type="InterPro" id="IPR004919">
    <property type="entry name" value="GmrSD_N"/>
</dbReference>
<proteinExistence type="predicted"/>
<name>A0A388T8Y4_TERA1</name>
<feature type="domain" description="GmrSD restriction endonucleases N-terminal" evidence="1">
    <location>
        <begin position="8"/>
        <end position="217"/>
    </location>
</feature>
<dbReference type="Pfam" id="PF03235">
    <property type="entry name" value="GmrSD_N"/>
    <property type="match status" value="1"/>
</dbReference>
<evidence type="ECO:0000313" key="3">
    <source>
        <dbReference type="Proteomes" id="UP000269352"/>
    </source>
</evidence>
<organism evidence="2 3">
    <name type="scientific">Termititenax aidoneus</name>
    <dbReference type="NCBI Taxonomy" id="2218524"/>
    <lineage>
        <taxon>Bacteria</taxon>
        <taxon>Bacillati</taxon>
        <taxon>Candidatus Margulisiibacteriota</taxon>
        <taxon>Candidatus Termititenacia</taxon>
        <taxon>Candidatus Termititenacales</taxon>
        <taxon>Candidatus Termititenacaceae</taxon>
        <taxon>Candidatus Termititenax</taxon>
    </lineage>
</organism>
<dbReference type="EMBL" id="BGZN01000002">
    <property type="protein sequence ID" value="GBR72664.1"/>
    <property type="molecule type" value="Genomic_DNA"/>
</dbReference>
<dbReference type="AlphaFoldDB" id="A0A388T8Y4"/>
<comment type="caution">
    <text evidence="2">The sequence shown here is derived from an EMBL/GenBank/DDBJ whole genome shotgun (WGS) entry which is preliminary data.</text>
</comment>